<keyword evidence="1" id="KW-1133">Transmembrane helix</keyword>
<accession>A0AAD9GLD6</accession>
<sequence length="200" mass="22534">MAGLTYLISQLIVCIIALRMAEPVIAESMRKSEETQSSAEPMTYEAWLEFCKHVSTDMKKAMEVGELKNAAVTRIPQSKIITEAFSDVEVMFKTFTHECGYMVKLRDVEPHVSDGSKPDAQKKLDQNANMLGRKIAESCVALQHAFDVYVVVRKFEEMENNQRDAVDYLKRRLAGAIADGFSHVITIFAMLSPVLFSVLY</sequence>
<dbReference type="EMBL" id="JAHBMH010000003">
    <property type="protein sequence ID" value="KAK1940378.1"/>
    <property type="molecule type" value="Genomic_DNA"/>
</dbReference>
<name>A0AAD9GLD6_BABDI</name>
<reference evidence="3" key="1">
    <citation type="journal article" date="2014" name="Nucleic Acids Res.">
        <title>The evolutionary dynamics of variant antigen genes in Babesia reveal a history of genomic innovation underlying host-parasite interaction.</title>
        <authorList>
            <person name="Jackson A.P."/>
            <person name="Otto T.D."/>
            <person name="Darby A."/>
            <person name="Ramaprasad A."/>
            <person name="Xia D."/>
            <person name="Echaide I.E."/>
            <person name="Farber M."/>
            <person name="Gahlot S."/>
            <person name="Gamble J."/>
            <person name="Gupta D."/>
            <person name="Gupta Y."/>
            <person name="Jackson L."/>
            <person name="Malandrin L."/>
            <person name="Malas T.B."/>
            <person name="Moussa E."/>
            <person name="Nair M."/>
            <person name="Reid A.J."/>
            <person name="Sanders M."/>
            <person name="Sharma J."/>
            <person name="Tracey A."/>
            <person name="Quail M.A."/>
            <person name="Weir W."/>
            <person name="Wastling J.M."/>
            <person name="Hall N."/>
            <person name="Willadsen P."/>
            <person name="Lingelbach K."/>
            <person name="Shiels B."/>
            <person name="Tait A."/>
            <person name="Berriman M."/>
            <person name="Allred D.R."/>
            <person name="Pain A."/>
        </authorList>
    </citation>
    <scope>NUCLEOTIDE SEQUENCE</scope>
    <source>
        <strain evidence="3">1802A</strain>
    </source>
</reference>
<keyword evidence="2" id="KW-0732">Signal</keyword>
<evidence type="ECO:0000256" key="1">
    <source>
        <dbReference type="SAM" id="Phobius"/>
    </source>
</evidence>
<reference evidence="3" key="2">
    <citation type="submission" date="2021-05" db="EMBL/GenBank/DDBJ databases">
        <authorList>
            <person name="Pain A."/>
        </authorList>
    </citation>
    <scope>NUCLEOTIDE SEQUENCE</scope>
    <source>
        <strain evidence="3">1802A</strain>
    </source>
</reference>
<dbReference type="Proteomes" id="UP001195914">
    <property type="component" value="Unassembled WGS sequence"/>
</dbReference>
<feature type="transmembrane region" description="Helical" evidence="1">
    <location>
        <begin position="180"/>
        <end position="199"/>
    </location>
</feature>
<evidence type="ECO:0000313" key="3">
    <source>
        <dbReference type="EMBL" id="KAK1940378.1"/>
    </source>
</evidence>
<protein>
    <submittedName>
        <fullName evidence="3">Uncharacterized protein</fullName>
    </submittedName>
</protein>
<keyword evidence="4" id="KW-1185">Reference proteome</keyword>
<keyword evidence="1" id="KW-0812">Transmembrane</keyword>
<comment type="caution">
    <text evidence="3">The sequence shown here is derived from an EMBL/GenBank/DDBJ whole genome shotgun (WGS) entry which is preliminary data.</text>
</comment>
<gene>
    <name evidence="3" type="ORF">X943_003609</name>
</gene>
<organism evidence="3 4">
    <name type="scientific">Babesia divergens</name>
    <dbReference type="NCBI Taxonomy" id="32595"/>
    <lineage>
        <taxon>Eukaryota</taxon>
        <taxon>Sar</taxon>
        <taxon>Alveolata</taxon>
        <taxon>Apicomplexa</taxon>
        <taxon>Aconoidasida</taxon>
        <taxon>Piroplasmida</taxon>
        <taxon>Babesiidae</taxon>
        <taxon>Babesia</taxon>
    </lineage>
</organism>
<evidence type="ECO:0000256" key="2">
    <source>
        <dbReference type="SAM" id="SignalP"/>
    </source>
</evidence>
<feature type="signal peptide" evidence="2">
    <location>
        <begin position="1"/>
        <end position="26"/>
    </location>
</feature>
<dbReference type="AlphaFoldDB" id="A0AAD9GLD6"/>
<feature type="chain" id="PRO_5042253119" evidence="2">
    <location>
        <begin position="27"/>
        <end position="200"/>
    </location>
</feature>
<evidence type="ECO:0000313" key="4">
    <source>
        <dbReference type="Proteomes" id="UP001195914"/>
    </source>
</evidence>
<proteinExistence type="predicted"/>
<keyword evidence="1" id="KW-0472">Membrane</keyword>